<dbReference type="Proteomes" id="UP000243077">
    <property type="component" value="Chromosome"/>
</dbReference>
<dbReference type="InterPro" id="IPR001387">
    <property type="entry name" value="Cro/C1-type_HTH"/>
</dbReference>
<evidence type="ECO:0000313" key="4">
    <source>
        <dbReference type="Proteomes" id="UP000243077"/>
    </source>
</evidence>
<keyword evidence="4" id="KW-1185">Reference proteome</keyword>
<dbReference type="SMART" id="SM00530">
    <property type="entry name" value="HTH_XRE"/>
    <property type="match status" value="1"/>
</dbReference>
<sequence length="109" mass="12220">MANVSTVTEADVEGLWDAVHPGEVLWEEFLQEWGVSQRKLALAIGVAPQRISEIVHGKRRIRADTALRLAQFFGTTAGFWLNLQTMYDLEREAEVLGDLLEAITPLDRA</sequence>
<organism evidence="3 4">
    <name type="scientific">Pontimonas salivibrio</name>
    <dbReference type="NCBI Taxonomy" id="1159327"/>
    <lineage>
        <taxon>Bacteria</taxon>
        <taxon>Bacillati</taxon>
        <taxon>Actinomycetota</taxon>
        <taxon>Actinomycetes</taxon>
        <taxon>Micrococcales</taxon>
        <taxon>Microbacteriaceae</taxon>
        <taxon>Pontimonas</taxon>
    </lineage>
</organism>
<proteinExistence type="predicted"/>
<dbReference type="NCBIfam" id="TIGR02607">
    <property type="entry name" value="antidote_HigA"/>
    <property type="match status" value="1"/>
</dbReference>
<keyword evidence="1" id="KW-0238">DNA-binding</keyword>
<evidence type="ECO:0000256" key="1">
    <source>
        <dbReference type="ARBA" id="ARBA00023125"/>
    </source>
</evidence>
<dbReference type="PROSITE" id="PS50943">
    <property type="entry name" value="HTH_CROC1"/>
    <property type="match status" value="1"/>
</dbReference>
<dbReference type="PANTHER" id="PTHR36924">
    <property type="entry name" value="ANTITOXIN HIGA-1"/>
    <property type="match status" value="1"/>
</dbReference>
<dbReference type="Pfam" id="PF01381">
    <property type="entry name" value="HTH_3"/>
    <property type="match status" value="1"/>
</dbReference>
<protein>
    <submittedName>
        <fullName evidence="3">HigA antitoxin</fullName>
    </submittedName>
</protein>
<dbReference type="EMBL" id="CP026923">
    <property type="protein sequence ID" value="AVG23531.1"/>
    <property type="molecule type" value="Genomic_DNA"/>
</dbReference>
<dbReference type="PANTHER" id="PTHR36924:SF1">
    <property type="entry name" value="ANTITOXIN HIGA-1"/>
    <property type="match status" value="1"/>
</dbReference>
<evidence type="ECO:0000313" key="3">
    <source>
        <dbReference type="EMBL" id="AVG23531.1"/>
    </source>
</evidence>
<dbReference type="Gene3D" id="1.10.260.40">
    <property type="entry name" value="lambda repressor-like DNA-binding domains"/>
    <property type="match status" value="1"/>
</dbReference>
<gene>
    <name evidence="3" type="ORF">C3B54_11541</name>
</gene>
<dbReference type="CDD" id="cd00093">
    <property type="entry name" value="HTH_XRE"/>
    <property type="match status" value="1"/>
</dbReference>
<dbReference type="InterPro" id="IPR013430">
    <property type="entry name" value="Toxin_antidote_HigA"/>
</dbReference>
<dbReference type="GO" id="GO:0003677">
    <property type="term" value="F:DNA binding"/>
    <property type="evidence" value="ECO:0007669"/>
    <property type="project" value="UniProtKB-KW"/>
</dbReference>
<reference evidence="3 4" key="1">
    <citation type="submission" date="2018-02" db="EMBL/GenBank/DDBJ databases">
        <title>Complete genome of the streamlined marine actinobacterium Pontimonas salivibrio CL-TW6 adapted to coastal planktonic lifestype.</title>
        <authorList>
            <person name="Cho B.C."/>
            <person name="Hardies S.C."/>
            <person name="Jang G.I."/>
            <person name="Hwang C.Y."/>
        </authorList>
    </citation>
    <scope>NUCLEOTIDE SEQUENCE [LARGE SCALE GENOMIC DNA]</scope>
    <source>
        <strain evidence="3 4">CL-TW6</strain>
    </source>
</reference>
<dbReference type="SUPFAM" id="SSF47413">
    <property type="entry name" value="lambda repressor-like DNA-binding domains"/>
    <property type="match status" value="1"/>
</dbReference>
<accession>A0A2L2BPD6</accession>
<name>A0A2L2BPD6_9MICO</name>
<dbReference type="RefSeq" id="WP_211286317.1">
    <property type="nucleotide sequence ID" value="NZ_CP026923.1"/>
</dbReference>
<dbReference type="InterPro" id="IPR010982">
    <property type="entry name" value="Lambda_DNA-bd_dom_sf"/>
</dbReference>
<evidence type="ECO:0000259" key="2">
    <source>
        <dbReference type="PROSITE" id="PS50943"/>
    </source>
</evidence>
<dbReference type="AlphaFoldDB" id="A0A2L2BPD6"/>
<dbReference type="KEGG" id="psai:C3B54_11541"/>
<feature type="domain" description="HTH cro/C1-type" evidence="2">
    <location>
        <begin position="34"/>
        <end position="80"/>
    </location>
</feature>